<dbReference type="PATRIC" id="fig|322095.3.peg.1980"/>
<dbReference type="NCBIfam" id="TIGR01549">
    <property type="entry name" value="HAD-SF-IA-v1"/>
    <property type="match status" value="1"/>
</dbReference>
<dbReference type="PANTHER" id="PTHR47478">
    <property type="match status" value="1"/>
</dbReference>
<sequence length="232" mass="26545">MHKAAMERPYKALFIDIDNTLLTFRPSAEIAFRKTFEAMGITYEPSYYEVYYWIGDVLWTQQQRQQITVQEIHDTIFHRLLAALAIDADADAFGKFFHQQLHEEAILEPEAAEALSYLSERYKLYVASNGMLDMQRSRLQVAGILHYFSDLFVSDNIGAEKPSEAFFEEAMRRSGVAPNEVLFIGDSLQADMTGALRSGIDRCWYNSHAAPVPESLPLNYVIQRLSEVKAFL</sequence>
<dbReference type="InterPro" id="IPR011951">
    <property type="entry name" value="HAD-SF_hydro_IA_YjjG/PynA"/>
</dbReference>
<comment type="caution">
    <text evidence="1">The sequence shown here is derived from an EMBL/GenBank/DDBJ whole genome shotgun (WGS) entry which is preliminary data.</text>
</comment>
<accession>A0A134B0L5</accession>
<dbReference type="InterPro" id="IPR036412">
    <property type="entry name" value="HAD-like_sf"/>
</dbReference>
<dbReference type="Pfam" id="PF00702">
    <property type="entry name" value="Hydrolase"/>
    <property type="match status" value="1"/>
</dbReference>
<dbReference type="SFLD" id="SFLDS00003">
    <property type="entry name" value="Haloacid_Dehalogenase"/>
    <property type="match status" value="1"/>
</dbReference>
<dbReference type="NCBIfam" id="TIGR02254">
    <property type="entry name" value="YjjG_YfnB"/>
    <property type="match status" value="1"/>
</dbReference>
<dbReference type="GO" id="GO:0008253">
    <property type="term" value="F:5'-nucleotidase activity"/>
    <property type="evidence" value="ECO:0007669"/>
    <property type="project" value="InterPro"/>
</dbReference>
<dbReference type="Proteomes" id="UP000070224">
    <property type="component" value="Unassembled WGS sequence"/>
</dbReference>
<proteinExistence type="predicted"/>
<dbReference type="PRINTS" id="PR00413">
    <property type="entry name" value="HADHALOGNASE"/>
</dbReference>
<name>A0A134B0L5_9PORP</name>
<dbReference type="InterPro" id="IPR023214">
    <property type="entry name" value="HAD_sf"/>
</dbReference>
<dbReference type="Gene3D" id="1.10.150.240">
    <property type="entry name" value="Putative phosphatase, domain 2"/>
    <property type="match status" value="1"/>
</dbReference>
<dbReference type="InterPro" id="IPR006439">
    <property type="entry name" value="HAD-SF_hydro_IA"/>
</dbReference>
<dbReference type="AlphaFoldDB" id="A0A134B0L5"/>
<keyword evidence="1" id="KW-0378">Hydrolase</keyword>
<dbReference type="STRING" id="322095.HMPREF3185_02006"/>
<dbReference type="RefSeq" id="WP_060936049.1">
    <property type="nucleotide sequence ID" value="NZ_KQ960465.1"/>
</dbReference>
<protein>
    <submittedName>
        <fullName evidence="1">HAD hydrolase family</fullName>
    </submittedName>
</protein>
<organism evidence="1 2">
    <name type="scientific">Porphyromonas somerae</name>
    <dbReference type="NCBI Taxonomy" id="322095"/>
    <lineage>
        <taxon>Bacteria</taxon>
        <taxon>Pseudomonadati</taxon>
        <taxon>Bacteroidota</taxon>
        <taxon>Bacteroidia</taxon>
        <taxon>Bacteroidales</taxon>
        <taxon>Porphyromonadaceae</taxon>
        <taxon>Porphyromonas</taxon>
    </lineage>
</organism>
<reference evidence="2" key="1">
    <citation type="submission" date="2016-01" db="EMBL/GenBank/DDBJ databases">
        <authorList>
            <person name="Mitreva M."/>
            <person name="Pepin K.H."/>
            <person name="Mihindukulasuriya K.A."/>
            <person name="Fulton R."/>
            <person name="Fronick C."/>
            <person name="O'Laughlin M."/>
            <person name="Miner T."/>
            <person name="Herter B."/>
            <person name="Rosa B.A."/>
            <person name="Cordes M."/>
            <person name="Tomlinson C."/>
            <person name="Wollam A."/>
            <person name="Palsikar V.B."/>
            <person name="Mardis E.R."/>
            <person name="Wilson R.K."/>
        </authorList>
    </citation>
    <scope>NUCLEOTIDE SEQUENCE [LARGE SCALE GENOMIC DNA]</scope>
    <source>
        <strain evidence="2">KA00683</strain>
    </source>
</reference>
<dbReference type="PANTHER" id="PTHR47478:SF1">
    <property type="entry name" value="PYRIMIDINE 5'-NUCLEOTIDASE YJJG"/>
    <property type="match status" value="1"/>
</dbReference>
<dbReference type="OrthoDB" id="9802350at2"/>
<evidence type="ECO:0000313" key="2">
    <source>
        <dbReference type="Proteomes" id="UP000070224"/>
    </source>
</evidence>
<keyword evidence="2" id="KW-1185">Reference proteome</keyword>
<dbReference type="Gene3D" id="3.40.50.1000">
    <property type="entry name" value="HAD superfamily/HAD-like"/>
    <property type="match status" value="1"/>
</dbReference>
<gene>
    <name evidence="1" type="ORF">HMPREF3185_02006</name>
</gene>
<dbReference type="EMBL" id="LSDK01000138">
    <property type="protein sequence ID" value="KXB73483.1"/>
    <property type="molecule type" value="Genomic_DNA"/>
</dbReference>
<dbReference type="SFLD" id="SFLDG01129">
    <property type="entry name" value="C1.5:_HAD__Beta-PGM__Phosphata"/>
    <property type="match status" value="1"/>
</dbReference>
<dbReference type="SUPFAM" id="SSF56784">
    <property type="entry name" value="HAD-like"/>
    <property type="match status" value="1"/>
</dbReference>
<dbReference type="InterPro" id="IPR052550">
    <property type="entry name" value="Pyrimidine_5'-ntase_YjjG"/>
</dbReference>
<dbReference type="InterPro" id="IPR023198">
    <property type="entry name" value="PGP-like_dom2"/>
</dbReference>
<evidence type="ECO:0000313" key="1">
    <source>
        <dbReference type="EMBL" id="KXB73483.1"/>
    </source>
</evidence>